<keyword evidence="12" id="KW-0408">Iron</keyword>
<evidence type="ECO:0000256" key="3">
    <source>
        <dbReference type="ARBA" id="ARBA00006801"/>
    </source>
</evidence>
<comment type="catalytic activity">
    <reaction evidence="16">
        <text>N(6),N(6),N(6)-trimethyl-L-lysyl(4)-[histone H3] + 3 2-oxoglutarate + 3 O2 = L-lysyl(4)-[histone H3] + 3 formaldehyde + 3 succinate + 3 CO2</text>
        <dbReference type="Rhea" id="RHEA:60208"/>
        <dbReference type="Rhea" id="RHEA-COMP:15537"/>
        <dbReference type="Rhea" id="RHEA-COMP:15547"/>
        <dbReference type="ChEBI" id="CHEBI:15379"/>
        <dbReference type="ChEBI" id="CHEBI:16526"/>
        <dbReference type="ChEBI" id="CHEBI:16810"/>
        <dbReference type="ChEBI" id="CHEBI:16842"/>
        <dbReference type="ChEBI" id="CHEBI:29969"/>
        <dbReference type="ChEBI" id="CHEBI:30031"/>
        <dbReference type="ChEBI" id="CHEBI:61961"/>
        <dbReference type="EC" id="1.14.11.67"/>
    </reaction>
</comment>
<dbReference type="InterPro" id="IPR011011">
    <property type="entry name" value="Znf_FYVE_PHD"/>
</dbReference>
<evidence type="ECO:0000259" key="20">
    <source>
        <dbReference type="PROSITE" id="PS51011"/>
    </source>
</evidence>
<feature type="domain" description="PHD-type" evidence="19">
    <location>
        <begin position="1389"/>
        <end position="1443"/>
    </location>
</feature>
<reference evidence="23" key="2">
    <citation type="submission" date="2025-08" db="UniProtKB">
        <authorList>
            <consortium name="Ensembl"/>
        </authorList>
    </citation>
    <scope>IDENTIFICATION</scope>
</reference>
<evidence type="ECO:0000259" key="19">
    <source>
        <dbReference type="PROSITE" id="PS50016"/>
    </source>
</evidence>
<evidence type="ECO:0000256" key="15">
    <source>
        <dbReference type="ARBA" id="ARBA00023242"/>
    </source>
</evidence>
<dbReference type="SMART" id="SM00249">
    <property type="entry name" value="PHD"/>
    <property type="match status" value="3"/>
</dbReference>
<evidence type="ECO:0000259" key="21">
    <source>
        <dbReference type="PROSITE" id="PS51183"/>
    </source>
</evidence>
<feature type="compositionally biased region" description="Basic and acidic residues" evidence="18">
    <location>
        <begin position="1339"/>
        <end position="1350"/>
    </location>
</feature>
<evidence type="ECO:0000256" key="13">
    <source>
        <dbReference type="ARBA" id="ARBA00023015"/>
    </source>
</evidence>
<keyword evidence="9" id="KW-0156">Chromatin regulator</keyword>
<evidence type="ECO:0000256" key="12">
    <source>
        <dbReference type="ARBA" id="ARBA00023004"/>
    </source>
</evidence>
<feature type="domain" description="ARID" evidence="20">
    <location>
        <begin position="80"/>
        <end position="170"/>
    </location>
</feature>
<dbReference type="InterPro" id="IPR019787">
    <property type="entry name" value="Znf_PHD-finger"/>
</dbReference>
<evidence type="ECO:0000259" key="22">
    <source>
        <dbReference type="PROSITE" id="PS51184"/>
    </source>
</evidence>
<keyword evidence="24" id="KW-1185">Reference proteome</keyword>
<evidence type="ECO:0000256" key="6">
    <source>
        <dbReference type="ARBA" id="ARBA00022737"/>
    </source>
</evidence>
<evidence type="ECO:0000313" key="23">
    <source>
        <dbReference type="Ensembl" id="ENSSAUP00010021390.1"/>
    </source>
</evidence>
<evidence type="ECO:0000256" key="7">
    <source>
        <dbReference type="ARBA" id="ARBA00022771"/>
    </source>
</evidence>
<gene>
    <name evidence="23" type="primary">KDM5B</name>
    <name evidence="23" type="synonym">kdm5bb</name>
</gene>
<dbReference type="GO" id="GO:0003677">
    <property type="term" value="F:DNA binding"/>
    <property type="evidence" value="ECO:0007669"/>
    <property type="project" value="InterPro"/>
</dbReference>
<dbReference type="GO" id="GO:0008270">
    <property type="term" value="F:zinc ion binding"/>
    <property type="evidence" value="ECO:0007669"/>
    <property type="project" value="UniProtKB-KW"/>
</dbReference>
<dbReference type="Ensembl" id="ENSSAUT00010022606.1">
    <property type="protein sequence ID" value="ENSSAUP00010021390.1"/>
    <property type="gene ID" value="ENSSAUG00010004952.1"/>
</dbReference>
<feature type="region of interest" description="Disordered" evidence="18">
    <location>
        <begin position="1332"/>
        <end position="1387"/>
    </location>
</feature>
<dbReference type="PROSITE" id="PS51183">
    <property type="entry name" value="JMJN"/>
    <property type="match status" value="1"/>
</dbReference>
<dbReference type="FunFam" id="2.60.120.650:FF:000020">
    <property type="entry name" value="Lysine (K)-specific demethylase 5Bb"/>
    <property type="match status" value="1"/>
</dbReference>
<evidence type="ECO:0000313" key="24">
    <source>
        <dbReference type="Proteomes" id="UP000472265"/>
    </source>
</evidence>
<dbReference type="InterPro" id="IPR048615">
    <property type="entry name" value="KDM5_C-hel"/>
</dbReference>
<dbReference type="FunFam" id="3.30.40.10:FF:000709">
    <property type="entry name" value="Lysine-specific demethylase 5B-B"/>
    <property type="match status" value="1"/>
</dbReference>
<dbReference type="Pfam" id="PF00628">
    <property type="entry name" value="PHD"/>
    <property type="match status" value="3"/>
</dbReference>
<accession>A0A671V920</accession>
<reference evidence="23" key="3">
    <citation type="submission" date="2025-09" db="UniProtKB">
        <authorList>
            <consortium name="Ensembl"/>
        </authorList>
    </citation>
    <scope>IDENTIFICATION</scope>
</reference>
<dbReference type="InterPro" id="IPR003349">
    <property type="entry name" value="JmjN"/>
</dbReference>
<dbReference type="Pfam" id="PF02928">
    <property type="entry name" value="zf-C5HC2"/>
    <property type="match status" value="1"/>
</dbReference>
<dbReference type="GO" id="GO:0034647">
    <property type="term" value="F:histone H3K4me/H3K4me2/H3K4me3 demethylase activity"/>
    <property type="evidence" value="ECO:0007669"/>
    <property type="project" value="UniProtKB-EC"/>
</dbReference>
<dbReference type="Proteomes" id="UP000472265">
    <property type="component" value="Chromosome 7"/>
</dbReference>
<keyword evidence="8" id="KW-0862">Zinc</keyword>
<dbReference type="InterPro" id="IPR013637">
    <property type="entry name" value="Lys_sp_deMease-like_dom"/>
</dbReference>
<dbReference type="GO" id="GO:0006355">
    <property type="term" value="P:regulation of DNA-templated transcription"/>
    <property type="evidence" value="ECO:0007669"/>
    <property type="project" value="TreeGrafter"/>
</dbReference>
<dbReference type="FunFam" id="3.30.40.10:FF:000023">
    <property type="entry name" value="Lysine (K)-specific demethylase 5A"/>
    <property type="match status" value="1"/>
</dbReference>
<evidence type="ECO:0000256" key="14">
    <source>
        <dbReference type="ARBA" id="ARBA00023163"/>
    </source>
</evidence>
<dbReference type="PROSITE" id="PS51011">
    <property type="entry name" value="ARID"/>
    <property type="match status" value="1"/>
</dbReference>
<dbReference type="Gene3D" id="2.60.120.650">
    <property type="entry name" value="Cupin"/>
    <property type="match status" value="1"/>
</dbReference>
<evidence type="ECO:0000256" key="18">
    <source>
        <dbReference type="SAM" id="MobiDB-lite"/>
    </source>
</evidence>
<dbReference type="InterPro" id="IPR013083">
    <property type="entry name" value="Znf_RING/FYVE/PHD"/>
</dbReference>
<dbReference type="PROSITE" id="PS50016">
    <property type="entry name" value="ZF_PHD_2"/>
    <property type="match status" value="3"/>
</dbReference>
<dbReference type="CDD" id="cd15603">
    <property type="entry name" value="PHD1_KDM5B"/>
    <property type="match status" value="1"/>
</dbReference>
<dbReference type="GeneTree" id="ENSGT00940000157076"/>
<dbReference type="InterPro" id="IPR004198">
    <property type="entry name" value="Znf_C5HC2"/>
</dbReference>
<dbReference type="SUPFAM" id="SSF51197">
    <property type="entry name" value="Clavaminate synthase-like"/>
    <property type="match status" value="1"/>
</dbReference>
<dbReference type="GO" id="GO:0005654">
    <property type="term" value="C:nucleoplasm"/>
    <property type="evidence" value="ECO:0007669"/>
    <property type="project" value="UniProtKB-ARBA"/>
</dbReference>
<dbReference type="SMART" id="SM00545">
    <property type="entry name" value="JmjN"/>
    <property type="match status" value="1"/>
</dbReference>
<evidence type="ECO:0000256" key="17">
    <source>
        <dbReference type="PROSITE-ProRule" id="PRU00146"/>
    </source>
</evidence>
<dbReference type="Gene3D" id="1.10.150.60">
    <property type="entry name" value="ARID DNA-binding domain"/>
    <property type="match status" value="1"/>
</dbReference>
<evidence type="ECO:0000256" key="2">
    <source>
        <dbReference type="ARBA" id="ARBA00004123"/>
    </source>
</evidence>
<comment type="cofactor">
    <cofactor evidence="1">
        <name>Fe(2+)</name>
        <dbReference type="ChEBI" id="CHEBI:29033"/>
    </cofactor>
</comment>
<feature type="domain" description="PHD-type" evidence="19">
    <location>
        <begin position="1117"/>
        <end position="1165"/>
    </location>
</feature>
<dbReference type="Pfam" id="PF02375">
    <property type="entry name" value="JmjN"/>
    <property type="match status" value="1"/>
</dbReference>
<dbReference type="SMART" id="SM00558">
    <property type="entry name" value="JmjC"/>
    <property type="match status" value="1"/>
</dbReference>
<name>A0A671V920_SPAAU</name>
<keyword evidence="13" id="KW-0805">Transcription regulation</keyword>
<organism evidence="23 24">
    <name type="scientific">Sparus aurata</name>
    <name type="common">Gilthead sea bream</name>
    <dbReference type="NCBI Taxonomy" id="8175"/>
    <lineage>
        <taxon>Eukaryota</taxon>
        <taxon>Metazoa</taxon>
        <taxon>Chordata</taxon>
        <taxon>Craniata</taxon>
        <taxon>Vertebrata</taxon>
        <taxon>Euteleostomi</taxon>
        <taxon>Actinopterygii</taxon>
        <taxon>Neopterygii</taxon>
        <taxon>Teleostei</taxon>
        <taxon>Neoteleostei</taxon>
        <taxon>Acanthomorphata</taxon>
        <taxon>Eupercaria</taxon>
        <taxon>Spariformes</taxon>
        <taxon>Sparidae</taxon>
        <taxon>Sparus</taxon>
    </lineage>
</organism>
<keyword evidence="7 17" id="KW-0863">Zinc-finger</keyword>
<comment type="subcellular location">
    <subcellularLocation>
        <location evidence="2">Nucleus</location>
    </subcellularLocation>
</comment>
<feature type="domain" description="JmjC" evidence="22">
    <location>
        <begin position="393"/>
        <end position="559"/>
    </location>
</feature>
<dbReference type="InterPro" id="IPR019786">
    <property type="entry name" value="Zinc_finger_PHD-type_CS"/>
</dbReference>
<dbReference type="Pfam" id="PF08429">
    <property type="entry name" value="PLU-1"/>
    <property type="match status" value="1"/>
</dbReference>
<feature type="domain" description="PHD-type" evidence="19">
    <location>
        <begin position="249"/>
        <end position="299"/>
    </location>
</feature>
<protein>
    <recommendedName>
        <fullName evidence="4">[histone H3]-trimethyl-L-lysine(4) demethylase</fullName>
        <ecNumber evidence="4">1.14.11.67</ecNumber>
    </recommendedName>
</protein>
<dbReference type="PROSITE" id="PS01359">
    <property type="entry name" value="ZF_PHD_1"/>
    <property type="match status" value="2"/>
</dbReference>
<feature type="domain" description="JmjN" evidence="21">
    <location>
        <begin position="15"/>
        <end position="56"/>
    </location>
</feature>
<keyword evidence="6" id="KW-0677">Repeat</keyword>
<feature type="region of interest" description="Disordered" evidence="18">
    <location>
        <begin position="1039"/>
        <end position="1062"/>
    </location>
</feature>
<dbReference type="InterPro" id="IPR003347">
    <property type="entry name" value="JmjC_dom"/>
</dbReference>
<dbReference type="SMART" id="SM00501">
    <property type="entry name" value="BRIGHT"/>
    <property type="match status" value="1"/>
</dbReference>
<evidence type="ECO:0000256" key="5">
    <source>
        <dbReference type="ARBA" id="ARBA00022723"/>
    </source>
</evidence>
<dbReference type="SUPFAM" id="SSF57903">
    <property type="entry name" value="FYVE/PHD zinc finger"/>
    <property type="match status" value="3"/>
</dbReference>
<evidence type="ECO:0000256" key="16">
    <source>
        <dbReference type="ARBA" id="ARBA00048734"/>
    </source>
</evidence>
<dbReference type="CDD" id="cd15687">
    <property type="entry name" value="PHD3_KDM5B"/>
    <property type="match status" value="1"/>
</dbReference>
<dbReference type="Pfam" id="PF02373">
    <property type="entry name" value="JmjC"/>
    <property type="match status" value="1"/>
</dbReference>
<dbReference type="InterPro" id="IPR001965">
    <property type="entry name" value="Znf_PHD"/>
</dbReference>
<reference evidence="23" key="1">
    <citation type="submission" date="2021-04" db="EMBL/GenBank/DDBJ databases">
        <authorList>
            <consortium name="Wellcome Sanger Institute Data Sharing"/>
        </authorList>
    </citation>
    <scope>NUCLEOTIDE SEQUENCE [LARGE SCALE GENOMIC DNA]</scope>
</reference>
<evidence type="ECO:0000256" key="10">
    <source>
        <dbReference type="ARBA" id="ARBA00022964"/>
    </source>
</evidence>
<dbReference type="PROSITE" id="PS51184">
    <property type="entry name" value="JMJC"/>
    <property type="match status" value="1"/>
</dbReference>
<dbReference type="EC" id="1.14.11.67" evidence="4"/>
<dbReference type="SMART" id="SM01014">
    <property type="entry name" value="ARID"/>
    <property type="match status" value="1"/>
</dbReference>
<proteinExistence type="inferred from homology"/>
<dbReference type="InterPro" id="IPR047978">
    <property type="entry name" value="KDM5B_PHD1"/>
</dbReference>
<dbReference type="GO" id="GO:0000785">
    <property type="term" value="C:chromatin"/>
    <property type="evidence" value="ECO:0007669"/>
    <property type="project" value="TreeGrafter"/>
</dbReference>
<dbReference type="InterPro" id="IPR036431">
    <property type="entry name" value="ARID_dom_sf"/>
</dbReference>
<keyword evidence="15" id="KW-0539">Nucleus</keyword>
<feature type="compositionally biased region" description="Basic residues" evidence="18">
    <location>
        <begin position="1351"/>
        <end position="1368"/>
    </location>
</feature>
<evidence type="ECO:0000256" key="4">
    <source>
        <dbReference type="ARBA" id="ARBA00012902"/>
    </source>
</evidence>
<comment type="similarity">
    <text evidence="3">Belongs to the JARID1 histone demethylase family.</text>
</comment>
<dbReference type="InterPro" id="IPR047979">
    <property type="entry name" value="KDM5B_PHD3"/>
</dbReference>
<keyword evidence="5" id="KW-0479">Metal-binding</keyword>
<dbReference type="Pfam" id="PF21323">
    <property type="entry name" value="KDM5_C-hel"/>
    <property type="match status" value="1"/>
</dbReference>
<sequence length="1449" mass="164545">MSLPRPDEFKPPPECPVFEPSWEEFRDPYAFINKIRPIAEKTGICKVRPPPGWQPPFACDVDKLHFVPRIQRLNELEAQTRVKLNFLDQIAKFWDLQGCPLKIPHVERKILDLYKLNKLVADDGGFDYVCRDRRWTKIALQMGFAPGKAVGSHLRGHYEKILYPYNLFQSGANLLPVQPLESPVSMESVDTRELKLQDQAQRQAVQTPDNCPSARRAKRMKCEVGAVEVSHGSATASSQTPPSVLQVDLVVCLVCNSGGEEDRLLLCDGCDDSYHTFCLIPPLHDVPKGDWRCPKCLAQECNKPHEAFGFEQAYRDYSLRAFGQMADAFKSDYFNMPVHMVPTELVEKEFWRLVGAIEEDVTVEYGADIASKEFGSGFPIPNGKFKVSPADEKYLKCGWNLNNLAMMKPSVLTHVTADICGMTLPWLYVGMCFSSFCWHIEDHWSYSINYLHWGEPKTWYGAPGFAAEQLEEVMRKLAPELFESQPDLLHQLVTIMNPNTLMAYGVPIYRTNQCAGEFVITFPRAYHSGFNQGFNFAEAVNFCTVDWMPLGRQCIDHYRMLHRYNVFSHDEMVCNMASKADTLDVVLASAVHKDMVAMIRDEQNMRDKVKKMGVLHRKEAKYDHLQDDERQCAKCRTTCYLSAITCPCSPGVLVCLHHISDLCSCPVDNYTLNFRYTLDHLFPMMNAVKERAELYDDWASLVTQTLEAKLEKKKGLPVFRSLLSESETRLFPDNDLLRRLRLVTQDAEKCSSVAQQLLNGKRQTRYRCGNGKSCSQLTVEELSSFVRQLYNLPCSLPQAPMLKELLNRIEDFQQHSEKVLADDVPSVAEIQSLLDVSFDFDVELPELPRLRVRLEQARWLEGVQQASAQPASLTLETMRRLIDQGVGLVPHPSVEKAMARLQELLTVSEHWEDKASSLLKARPPHSIETLSAAAEKASGIPAYLPNCLLLKDTIRKAREWLQEAEELQASGGKLMINSLSDMVLRGQAIQVHLEPLDRLETLMVEVQEWKESAATTFLQKDSTLALLEVLCPRCEVGNVGSPKRKAKKGKESPKSNKKKTPRLNTLGDVEKALSETKDSTSAMATLEELRMREMEAFTNFRAANESKLLPTADCMDLRVCVCQKAPMGAMLQCELCRDAFHSVCVRDPLDLCETQPWLCPQCQRSEKPPLNKVLSLLESLQHIGVRLPEGDALHYLVERTLNWQQRAQEISQSCNLPELEERPGTPPTLTRWASGKWNRISHAQTVFYTEQRCIPLQGLSQDLEELMVEGLLLQVSLPEVQCLYHVLLDRASSQETDSKTHHKTASTSVLICVAFYFQDGVNGVRETVIGSEKKTKRHMEKEGLEAERRAKDKKHSHKRQKMNKKNLQRRTSSSPRSDFSQSDDSDEEMAVCPAERCQLPEGDEVDWVQCDGSCNQWFHQVCVGVTAEMAEKEDYICVRCTLNDGHMRK</sequence>
<keyword evidence="11" id="KW-0560">Oxidoreductase</keyword>
<evidence type="ECO:0000256" key="11">
    <source>
        <dbReference type="ARBA" id="ARBA00023002"/>
    </source>
</evidence>
<dbReference type="Gene3D" id="3.30.40.10">
    <property type="entry name" value="Zinc/RING finger domain, C3HC4 (zinc finger)"/>
    <property type="match status" value="3"/>
</dbReference>
<keyword evidence="10" id="KW-0223">Dioxygenase</keyword>
<dbReference type="PANTHER" id="PTHR10694">
    <property type="entry name" value="LYSINE-SPECIFIC DEMETHYLASE"/>
    <property type="match status" value="1"/>
</dbReference>
<dbReference type="SUPFAM" id="SSF46774">
    <property type="entry name" value="ARID-like"/>
    <property type="match status" value="1"/>
</dbReference>
<evidence type="ECO:0000256" key="1">
    <source>
        <dbReference type="ARBA" id="ARBA00001954"/>
    </source>
</evidence>
<evidence type="ECO:0000256" key="8">
    <source>
        <dbReference type="ARBA" id="ARBA00022833"/>
    </source>
</evidence>
<dbReference type="FunFam" id="2.60.120.650:FF:000035">
    <property type="entry name" value="PHD transcription factor Rum1"/>
    <property type="match status" value="1"/>
</dbReference>
<dbReference type="FunFam" id="1.10.150.60:FF:000001">
    <property type="entry name" value="Putative lysine-specific demethylase 5b"/>
    <property type="match status" value="1"/>
</dbReference>
<dbReference type="InterPro" id="IPR001606">
    <property type="entry name" value="ARID_dom"/>
</dbReference>
<dbReference type="Pfam" id="PF01388">
    <property type="entry name" value="ARID"/>
    <property type="match status" value="1"/>
</dbReference>
<evidence type="ECO:0000256" key="9">
    <source>
        <dbReference type="ARBA" id="ARBA00022853"/>
    </source>
</evidence>
<keyword evidence="14" id="KW-0804">Transcription</keyword>
<dbReference type="PANTHER" id="PTHR10694:SF3">
    <property type="entry name" value="LYSINE-SPECIFIC DEMETHYLASE 5B"/>
    <property type="match status" value="1"/>
</dbReference>